<dbReference type="PANTHER" id="PTHR12847:SF9">
    <property type="entry name" value="NECAP-LIKE PROTEIN CG9132"/>
    <property type="match status" value="1"/>
</dbReference>
<evidence type="ECO:0000256" key="6">
    <source>
        <dbReference type="SAM" id="Phobius"/>
    </source>
</evidence>
<dbReference type="WBParaSite" id="TREG1_36760.1">
    <property type="protein sequence ID" value="TREG1_36760.1"/>
    <property type="gene ID" value="TREG1_36760"/>
</dbReference>
<keyword evidence="6" id="KW-0472">Membrane</keyword>
<feature type="compositionally biased region" description="Low complexity" evidence="5">
    <location>
        <begin position="285"/>
        <end position="304"/>
    </location>
</feature>
<dbReference type="InterPro" id="IPR011993">
    <property type="entry name" value="PH-like_dom_sf"/>
</dbReference>
<evidence type="ECO:0000256" key="4">
    <source>
        <dbReference type="ARBA" id="ARBA00022927"/>
    </source>
</evidence>
<dbReference type="FunFam" id="2.30.29.30:FF:000064">
    <property type="entry name" value="Adaptin ear-binding coat-associated protein 1"/>
    <property type="match status" value="1"/>
</dbReference>
<name>A0AA85JQP4_TRIRE</name>
<evidence type="ECO:0000256" key="5">
    <source>
        <dbReference type="SAM" id="MobiDB-lite"/>
    </source>
</evidence>
<dbReference type="Proteomes" id="UP000050795">
    <property type="component" value="Unassembled WGS sequence"/>
</dbReference>
<protein>
    <recommendedName>
        <fullName evidence="7">NECAP PHear domain-containing protein</fullName>
    </recommendedName>
</protein>
<dbReference type="Pfam" id="PF07933">
    <property type="entry name" value="DUF1681"/>
    <property type="match status" value="1"/>
</dbReference>
<accession>A0AA85JQP4</accession>
<reference evidence="8" key="1">
    <citation type="submission" date="2022-06" db="EMBL/GenBank/DDBJ databases">
        <authorList>
            <person name="Berger JAMES D."/>
            <person name="Berger JAMES D."/>
        </authorList>
    </citation>
    <scope>NUCLEOTIDE SEQUENCE [LARGE SCALE GENOMIC DNA]</scope>
</reference>
<keyword evidence="4" id="KW-0653">Protein transport</keyword>
<dbReference type="PANTHER" id="PTHR12847">
    <property type="entry name" value="ATP-BINDING CASSETTE ABC TRANSPORTER-RELATED"/>
    <property type="match status" value="1"/>
</dbReference>
<keyword evidence="2" id="KW-0813">Transport</keyword>
<dbReference type="GO" id="GO:0030125">
    <property type="term" value="C:clathrin vesicle coat"/>
    <property type="evidence" value="ECO:0007669"/>
    <property type="project" value="TreeGrafter"/>
</dbReference>
<feature type="transmembrane region" description="Helical" evidence="6">
    <location>
        <begin position="21"/>
        <end position="47"/>
    </location>
</feature>
<feature type="region of interest" description="Disordered" evidence="5">
    <location>
        <begin position="205"/>
        <end position="304"/>
    </location>
</feature>
<dbReference type="SUPFAM" id="SSF50729">
    <property type="entry name" value="PH domain-like"/>
    <property type="match status" value="1"/>
</dbReference>
<dbReference type="CDD" id="cd13228">
    <property type="entry name" value="PHear_NECAP"/>
    <property type="match status" value="1"/>
</dbReference>
<evidence type="ECO:0000256" key="1">
    <source>
        <dbReference type="ARBA" id="ARBA00007736"/>
    </source>
</evidence>
<keyword evidence="6" id="KW-0812">Transmembrane</keyword>
<sequence length="324" mass="36009">MVYFIFPRLYIRYPSELFFQIFVLSLTGLLQKITCYLVCTVFVFSFMDYESVLLVKNEVFVYRIPPRPSNRGYRANDWNLEAPMWTVRLRVVSKGKDLVILLEDKNSGQLFAKCPVDSFPGISVEPVLDSSRYFVIRLVSNDGRTTFTGIGFTERSDSFDLNVAIQDHFKWLKQEKEAEEMEKIAADQPAINMAFKQGEKIKLNLNTRRTGDEPNQKSKVSRPIGGGGGSGLLPPPPPPGISRSRGSRTTTSTTTTTTTTGETVHFPTSFDLVGGDSQQSDNILSMPTSNNPTSTNITTSTNPTATVTSNADLLNDIFGNPGQF</sequence>
<proteinExistence type="inferred from homology"/>
<dbReference type="GO" id="GO:0006897">
    <property type="term" value="P:endocytosis"/>
    <property type="evidence" value="ECO:0007669"/>
    <property type="project" value="UniProtKB-KW"/>
</dbReference>
<organism evidence="8 9">
    <name type="scientific">Trichobilharzia regenti</name>
    <name type="common">Nasal bird schistosome</name>
    <dbReference type="NCBI Taxonomy" id="157069"/>
    <lineage>
        <taxon>Eukaryota</taxon>
        <taxon>Metazoa</taxon>
        <taxon>Spiralia</taxon>
        <taxon>Lophotrochozoa</taxon>
        <taxon>Platyhelminthes</taxon>
        <taxon>Trematoda</taxon>
        <taxon>Digenea</taxon>
        <taxon>Strigeidida</taxon>
        <taxon>Schistosomatoidea</taxon>
        <taxon>Schistosomatidae</taxon>
        <taxon>Trichobilharzia</taxon>
    </lineage>
</organism>
<feature type="compositionally biased region" description="Low complexity" evidence="5">
    <location>
        <begin position="241"/>
        <end position="261"/>
    </location>
</feature>
<keyword evidence="8" id="KW-1185">Reference proteome</keyword>
<evidence type="ECO:0000256" key="2">
    <source>
        <dbReference type="ARBA" id="ARBA00022448"/>
    </source>
</evidence>
<evidence type="ECO:0000256" key="3">
    <source>
        <dbReference type="ARBA" id="ARBA00022583"/>
    </source>
</evidence>
<dbReference type="InterPro" id="IPR012466">
    <property type="entry name" value="NECAP_PHear"/>
</dbReference>
<dbReference type="GO" id="GO:0015031">
    <property type="term" value="P:protein transport"/>
    <property type="evidence" value="ECO:0007669"/>
    <property type="project" value="UniProtKB-KW"/>
</dbReference>
<evidence type="ECO:0000313" key="8">
    <source>
        <dbReference type="Proteomes" id="UP000050795"/>
    </source>
</evidence>
<evidence type="ECO:0000313" key="9">
    <source>
        <dbReference type="WBParaSite" id="TREG1_36760.1"/>
    </source>
</evidence>
<keyword evidence="3" id="KW-0254">Endocytosis</keyword>
<dbReference type="Gene3D" id="2.30.29.30">
    <property type="entry name" value="Pleckstrin-homology domain (PH domain)/Phosphotyrosine-binding domain (PTB)"/>
    <property type="match status" value="1"/>
</dbReference>
<reference evidence="9" key="2">
    <citation type="submission" date="2023-11" db="UniProtKB">
        <authorList>
            <consortium name="WormBaseParasite"/>
        </authorList>
    </citation>
    <scope>IDENTIFICATION</scope>
</reference>
<evidence type="ECO:0000259" key="7">
    <source>
        <dbReference type="Pfam" id="PF07933"/>
    </source>
</evidence>
<keyword evidence="6" id="KW-1133">Transmembrane helix</keyword>
<dbReference type="AlphaFoldDB" id="A0AA85JQP4"/>
<comment type="similarity">
    <text evidence="1">Belongs to the NECAP family.</text>
</comment>
<feature type="domain" description="NECAP PHear" evidence="7">
    <location>
        <begin position="49"/>
        <end position="205"/>
    </location>
</feature>